<gene>
    <name evidence="2" type="ORF">Q8791_23115</name>
</gene>
<sequence length="194" mass="21456">MTALEPQQDAARILADIRARVAADLVSDGPLTQEQRDRFHLLDMFDQLTQRAHDYGAQTATDMREQIAEWADTSRLYGKRAGTYIRSMLLPPASKPPVATFTLTAEHVTLLQAKDDHDPDAKRPYGNSDVPVDVADLLGWDVDVWEDAAARDRARELHHETGTALQVILSAGTTTPGVYHQDQDDNWTPAGATP</sequence>
<feature type="region of interest" description="Disordered" evidence="1">
    <location>
        <begin position="175"/>
        <end position="194"/>
    </location>
</feature>
<protein>
    <submittedName>
        <fullName evidence="2">Uncharacterized protein</fullName>
    </submittedName>
</protein>
<proteinExistence type="predicted"/>
<comment type="caution">
    <text evidence="2">The sequence shown here is derived from an EMBL/GenBank/DDBJ whole genome shotgun (WGS) entry which is preliminary data.</text>
</comment>
<evidence type="ECO:0000256" key="1">
    <source>
        <dbReference type="SAM" id="MobiDB-lite"/>
    </source>
</evidence>
<name>A0ABU7KD31_9ACTN</name>
<dbReference type="EMBL" id="JAUZMY010000026">
    <property type="protein sequence ID" value="MEE2040112.1"/>
    <property type="molecule type" value="Genomic_DNA"/>
</dbReference>
<dbReference type="Proteomes" id="UP001356095">
    <property type="component" value="Unassembled WGS sequence"/>
</dbReference>
<keyword evidence="3" id="KW-1185">Reference proteome</keyword>
<reference evidence="2 3" key="1">
    <citation type="submission" date="2023-08" db="EMBL/GenBank/DDBJ databases">
        <authorList>
            <person name="Girao M."/>
            <person name="Carvalho M.F."/>
        </authorList>
    </citation>
    <scope>NUCLEOTIDE SEQUENCE [LARGE SCALE GENOMIC DNA]</scope>
    <source>
        <strain evidence="2 3">CT-R113</strain>
    </source>
</reference>
<organism evidence="2 3">
    <name type="scientific">Nocardiopsis codii</name>
    <dbReference type="NCBI Taxonomy" id="3065942"/>
    <lineage>
        <taxon>Bacteria</taxon>
        <taxon>Bacillati</taxon>
        <taxon>Actinomycetota</taxon>
        <taxon>Actinomycetes</taxon>
        <taxon>Streptosporangiales</taxon>
        <taxon>Nocardiopsidaceae</taxon>
        <taxon>Nocardiopsis</taxon>
    </lineage>
</organism>
<evidence type="ECO:0000313" key="3">
    <source>
        <dbReference type="Proteomes" id="UP001356095"/>
    </source>
</evidence>
<accession>A0ABU7KD31</accession>
<evidence type="ECO:0000313" key="2">
    <source>
        <dbReference type="EMBL" id="MEE2040112.1"/>
    </source>
</evidence>
<dbReference type="RefSeq" id="WP_330093881.1">
    <property type="nucleotide sequence ID" value="NZ_JAUZMY010000026.1"/>
</dbReference>